<organism evidence="2 3">
    <name type="scientific">Neonectria punicea</name>
    <dbReference type="NCBI Taxonomy" id="979145"/>
    <lineage>
        <taxon>Eukaryota</taxon>
        <taxon>Fungi</taxon>
        <taxon>Dikarya</taxon>
        <taxon>Ascomycota</taxon>
        <taxon>Pezizomycotina</taxon>
        <taxon>Sordariomycetes</taxon>
        <taxon>Hypocreomycetidae</taxon>
        <taxon>Hypocreales</taxon>
        <taxon>Nectriaceae</taxon>
        <taxon>Neonectria</taxon>
    </lineage>
</organism>
<accession>A0ABR1HA59</accession>
<feature type="region of interest" description="Disordered" evidence="1">
    <location>
        <begin position="178"/>
        <end position="228"/>
    </location>
</feature>
<comment type="caution">
    <text evidence="2">The sequence shown here is derived from an EMBL/GenBank/DDBJ whole genome shotgun (WGS) entry which is preliminary data.</text>
</comment>
<dbReference type="Proteomes" id="UP001498476">
    <property type="component" value="Unassembled WGS sequence"/>
</dbReference>
<gene>
    <name evidence="2" type="ORF">QQX98_004277</name>
</gene>
<feature type="compositionally biased region" description="Low complexity" evidence="1">
    <location>
        <begin position="179"/>
        <end position="203"/>
    </location>
</feature>
<feature type="region of interest" description="Disordered" evidence="1">
    <location>
        <begin position="1"/>
        <end position="32"/>
    </location>
</feature>
<feature type="compositionally biased region" description="Basic and acidic residues" evidence="1">
    <location>
        <begin position="219"/>
        <end position="228"/>
    </location>
</feature>
<protein>
    <submittedName>
        <fullName evidence="2">Uncharacterized protein</fullName>
    </submittedName>
</protein>
<evidence type="ECO:0000256" key="1">
    <source>
        <dbReference type="SAM" id="MobiDB-lite"/>
    </source>
</evidence>
<evidence type="ECO:0000313" key="2">
    <source>
        <dbReference type="EMBL" id="KAK7417975.1"/>
    </source>
</evidence>
<evidence type="ECO:0000313" key="3">
    <source>
        <dbReference type="Proteomes" id="UP001498476"/>
    </source>
</evidence>
<keyword evidence="3" id="KW-1185">Reference proteome</keyword>
<reference evidence="2 3" key="1">
    <citation type="journal article" date="2025" name="Microbiol. Resour. Announc.">
        <title>Draft genome sequences for Neonectria magnoliae and Neonectria punicea, canker pathogens of Liriodendron tulipifera and Acer saccharum in West Virginia.</title>
        <authorList>
            <person name="Petronek H.M."/>
            <person name="Kasson M.T."/>
            <person name="Metheny A.M."/>
            <person name="Stauder C.M."/>
            <person name="Lovett B."/>
            <person name="Lynch S.C."/>
            <person name="Garnas J.R."/>
            <person name="Kasson L.R."/>
            <person name="Stajich J.E."/>
        </authorList>
    </citation>
    <scope>NUCLEOTIDE SEQUENCE [LARGE SCALE GENOMIC DNA]</scope>
    <source>
        <strain evidence="2 3">NRRL 64653</strain>
    </source>
</reference>
<dbReference type="EMBL" id="JAZAVJ010000052">
    <property type="protein sequence ID" value="KAK7417975.1"/>
    <property type="molecule type" value="Genomic_DNA"/>
</dbReference>
<name>A0ABR1HA59_9HYPO</name>
<proteinExistence type="predicted"/>
<sequence length="228" mass="23588">MTLPNTTNEARAAVAKDNTRTSGTPPPPAYTPRRADLAALTARAIQARHPMSNVAEVLQRGGTLQTTLLGSAAAAADEDPDNSPIYLRINTAVTVTRSNNVVCLASNPSDQANAIAKAVVEALHKNSAGMCGIPMIDENGCPRPLRIEVDAGLVIEGSGNIIGSQDLVVKALEERNTESSGNTVSSGNAAGSSSAACSSSAENSGRRARVEDDQPEGESPAKRQRSSE</sequence>